<keyword evidence="1" id="KW-0472">Membrane</keyword>
<proteinExistence type="predicted"/>
<organism evidence="2 3">
    <name type="scientific">Novosphingobium colocasiae</name>
    <dbReference type="NCBI Taxonomy" id="1256513"/>
    <lineage>
        <taxon>Bacteria</taxon>
        <taxon>Pseudomonadati</taxon>
        <taxon>Pseudomonadota</taxon>
        <taxon>Alphaproteobacteria</taxon>
        <taxon>Sphingomonadales</taxon>
        <taxon>Sphingomonadaceae</taxon>
        <taxon>Novosphingobium</taxon>
    </lineage>
</organism>
<protein>
    <recommendedName>
        <fullName evidence="4">DUF4350 domain-containing protein</fullName>
    </recommendedName>
</protein>
<dbReference type="RefSeq" id="WP_189619258.1">
    <property type="nucleotide sequence ID" value="NZ_BMZA01000001.1"/>
</dbReference>
<feature type="transmembrane region" description="Helical" evidence="1">
    <location>
        <begin position="306"/>
        <end position="326"/>
    </location>
</feature>
<dbReference type="AlphaFoldDB" id="A0A918P8C5"/>
<dbReference type="Proteomes" id="UP000648075">
    <property type="component" value="Unassembled WGS sequence"/>
</dbReference>
<evidence type="ECO:0000313" key="3">
    <source>
        <dbReference type="Proteomes" id="UP000648075"/>
    </source>
</evidence>
<feature type="transmembrane region" description="Helical" evidence="1">
    <location>
        <begin position="20"/>
        <end position="39"/>
    </location>
</feature>
<gene>
    <name evidence="2" type="ORF">GCM10011614_02340</name>
</gene>
<keyword evidence="3" id="KW-1185">Reference proteome</keyword>
<keyword evidence="1" id="KW-1133">Transmembrane helix</keyword>
<evidence type="ECO:0008006" key="4">
    <source>
        <dbReference type="Google" id="ProtNLM"/>
    </source>
</evidence>
<name>A0A918P8C5_9SPHN</name>
<keyword evidence="1" id="KW-0812">Transmembrane</keyword>
<evidence type="ECO:0000256" key="1">
    <source>
        <dbReference type="SAM" id="Phobius"/>
    </source>
</evidence>
<reference evidence="2" key="1">
    <citation type="journal article" date="2014" name="Int. J. Syst. Evol. Microbiol.">
        <title>Complete genome sequence of Corynebacterium casei LMG S-19264T (=DSM 44701T), isolated from a smear-ripened cheese.</title>
        <authorList>
            <consortium name="US DOE Joint Genome Institute (JGI-PGF)"/>
            <person name="Walter F."/>
            <person name="Albersmeier A."/>
            <person name="Kalinowski J."/>
            <person name="Ruckert C."/>
        </authorList>
    </citation>
    <scope>NUCLEOTIDE SEQUENCE</scope>
    <source>
        <strain evidence="2">KCTC 32255</strain>
    </source>
</reference>
<evidence type="ECO:0000313" key="2">
    <source>
        <dbReference type="EMBL" id="GGY91199.1"/>
    </source>
</evidence>
<comment type="caution">
    <text evidence="2">The sequence shown here is derived from an EMBL/GenBank/DDBJ whole genome shotgun (WGS) entry which is preliminary data.</text>
</comment>
<dbReference type="EMBL" id="BMZA01000001">
    <property type="protein sequence ID" value="GGY91199.1"/>
    <property type="molecule type" value="Genomic_DNA"/>
</dbReference>
<reference evidence="2" key="2">
    <citation type="submission" date="2020-09" db="EMBL/GenBank/DDBJ databases">
        <authorList>
            <person name="Sun Q."/>
            <person name="Kim S."/>
        </authorList>
    </citation>
    <scope>NUCLEOTIDE SEQUENCE</scope>
    <source>
        <strain evidence="2">KCTC 32255</strain>
    </source>
</reference>
<sequence>MSERPGQPVTVGADPFSRRAVLALVVLGSALFVALLYMIGSGTGQGSANDGGGHAGSRGLTGYAAMADYLRGRGFAVRLVRNEGALRAPGLLVLTPGAYVDGKKLAKIVDARRGIGPTMVVTPKWLEQPALPGQSARAGWVRIVGTVAPQWRGFLDELSVSVDQQDKSERGLPRWHAQGLSGKLPDGRALMSGAGTGLVRLVSGTGGRHTLAGFMDDGGEYPELEAMALDRVLHSGEEDWRYPVIVVFEPDLIDNYGLARFENARLAEALVRASGVKPGDQVLFDLTFNGLGQSDNLLTLAFRPPFLAATLCFLLAALVLGWRALLRFGPPLRGGRVIAFGKRALIANAAGLVRRSGRLHLMSRPYADAARERLVRALALPRHLAPEQADAAIDSALHARDRAAEPFSAVAARLRAARNSHDLVHAARELAALERKLTR</sequence>
<accession>A0A918P8C5</accession>